<dbReference type="PANTHER" id="PTHR30055">
    <property type="entry name" value="HTH-TYPE TRANSCRIPTIONAL REGULATOR RUTR"/>
    <property type="match status" value="1"/>
</dbReference>
<keyword evidence="2 3" id="KW-0238">DNA-binding</keyword>
<evidence type="ECO:0000256" key="1">
    <source>
        <dbReference type="ARBA" id="ARBA00022491"/>
    </source>
</evidence>
<dbReference type="GO" id="GO:0000976">
    <property type="term" value="F:transcription cis-regulatory region binding"/>
    <property type="evidence" value="ECO:0007669"/>
    <property type="project" value="TreeGrafter"/>
</dbReference>
<sequence length="240" mass="26758">MTDPQPPDQAPQAFPSPAETPPQQPATYRAAPGDAATRTRDRIARRKVDKFTERREQLAAAALATLAEQGYANTSLRDIAQHSDFSHGVLHYYFADKFELIIHCVSKYKAECVTRYDELVASATSADELRYGIGAAMASTLRDDATMQRLWYDLRNQSLFEERFRATVREIDQSLEEMIWRIVSRYAELSESPLAVSPAMAYALMDGLFRQALLAQLSGDAAAGDMLDKHITQLLPGLLG</sequence>
<name>A0A6P2BNJ1_9ACTN</name>
<reference evidence="6 7" key="1">
    <citation type="submission" date="2018-11" db="EMBL/GenBank/DDBJ databases">
        <title>Trebonia kvetii gen.nov., sp.nov., a novel acidophilic actinobacterium, and proposal of the new actinobacterial family Treboniaceae fam. nov.</title>
        <authorList>
            <person name="Rapoport D."/>
            <person name="Sagova-Mareckova M."/>
            <person name="Sedlacek I."/>
            <person name="Provaznik J."/>
            <person name="Kralova S."/>
            <person name="Pavlinic D."/>
            <person name="Benes V."/>
            <person name="Kopecky J."/>
        </authorList>
    </citation>
    <scope>NUCLEOTIDE SEQUENCE [LARGE SCALE GENOMIC DNA]</scope>
    <source>
        <strain evidence="6 7">15Tr583</strain>
    </source>
</reference>
<keyword evidence="1" id="KW-0678">Repressor</keyword>
<dbReference type="Pfam" id="PF00440">
    <property type="entry name" value="TetR_N"/>
    <property type="match status" value="1"/>
</dbReference>
<feature type="region of interest" description="Disordered" evidence="4">
    <location>
        <begin position="1"/>
        <end position="39"/>
    </location>
</feature>
<dbReference type="SUPFAM" id="SSF46689">
    <property type="entry name" value="Homeodomain-like"/>
    <property type="match status" value="1"/>
</dbReference>
<proteinExistence type="predicted"/>
<dbReference type="Pfam" id="PF13977">
    <property type="entry name" value="TetR_C_6"/>
    <property type="match status" value="1"/>
</dbReference>
<dbReference type="PROSITE" id="PS50977">
    <property type="entry name" value="HTH_TETR_2"/>
    <property type="match status" value="1"/>
</dbReference>
<accession>A0A6P2BNJ1</accession>
<dbReference type="InterPro" id="IPR001647">
    <property type="entry name" value="HTH_TetR"/>
</dbReference>
<keyword evidence="7" id="KW-1185">Reference proteome</keyword>
<evidence type="ECO:0000259" key="5">
    <source>
        <dbReference type="PROSITE" id="PS50977"/>
    </source>
</evidence>
<dbReference type="Gene3D" id="1.10.357.10">
    <property type="entry name" value="Tetracycline Repressor, domain 2"/>
    <property type="match status" value="1"/>
</dbReference>
<dbReference type="InterPro" id="IPR050109">
    <property type="entry name" value="HTH-type_TetR-like_transc_reg"/>
</dbReference>
<dbReference type="GO" id="GO:0003700">
    <property type="term" value="F:DNA-binding transcription factor activity"/>
    <property type="evidence" value="ECO:0007669"/>
    <property type="project" value="TreeGrafter"/>
</dbReference>
<evidence type="ECO:0000256" key="2">
    <source>
        <dbReference type="ARBA" id="ARBA00023125"/>
    </source>
</evidence>
<comment type="caution">
    <text evidence="6">The sequence shown here is derived from an EMBL/GenBank/DDBJ whole genome shotgun (WGS) entry which is preliminary data.</text>
</comment>
<protein>
    <submittedName>
        <fullName evidence="6">TetR/AcrR family transcriptional regulator</fullName>
    </submittedName>
</protein>
<dbReference type="AlphaFoldDB" id="A0A6P2BNJ1"/>
<feature type="domain" description="HTH tetR-type" evidence="5">
    <location>
        <begin position="52"/>
        <end position="112"/>
    </location>
</feature>
<evidence type="ECO:0000256" key="3">
    <source>
        <dbReference type="PROSITE-ProRule" id="PRU00335"/>
    </source>
</evidence>
<feature type="DNA-binding region" description="H-T-H motif" evidence="3">
    <location>
        <begin position="75"/>
        <end position="94"/>
    </location>
</feature>
<dbReference type="PANTHER" id="PTHR30055:SF226">
    <property type="entry name" value="HTH-TYPE TRANSCRIPTIONAL REGULATOR PKSA"/>
    <property type="match status" value="1"/>
</dbReference>
<dbReference type="InterPro" id="IPR009057">
    <property type="entry name" value="Homeodomain-like_sf"/>
</dbReference>
<dbReference type="Proteomes" id="UP000460272">
    <property type="component" value="Unassembled WGS sequence"/>
</dbReference>
<evidence type="ECO:0000256" key="4">
    <source>
        <dbReference type="SAM" id="MobiDB-lite"/>
    </source>
</evidence>
<evidence type="ECO:0000313" key="7">
    <source>
        <dbReference type="Proteomes" id="UP000460272"/>
    </source>
</evidence>
<dbReference type="InterPro" id="IPR039538">
    <property type="entry name" value="BetI_C"/>
</dbReference>
<gene>
    <name evidence="6" type="ORF">EAS64_37780</name>
</gene>
<dbReference type="OrthoDB" id="8220622at2"/>
<organism evidence="6 7">
    <name type="scientific">Trebonia kvetii</name>
    <dbReference type="NCBI Taxonomy" id="2480626"/>
    <lineage>
        <taxon>Bacteria</taxon>
        <taxon>Bacillati</taxon>
        <taxon>Actinomycetota</taxon>
        <taxon>Actinomycetes</taxon>
        <taxon>Streptosporangiales</taxon>
        <taxon>Treboniaceae</taxon>
        <taxon>Trebonia</taxon>
    </lineage>
</organism>
<evidence type="ECO:0000313" key="6">
    <source>
        <dbReference type="EMBL" id="TVZ00530.1"/>
    </source>
</evidence>
<dbReference type="EMBL" id="RPFW01000009">
    <property type="protein sequence ID" value="TVZ00530.1"/>
    <property type="molecule type" value="Genomic_DNA"/>
</dbReference>